<dbReference type="PANTHER" id="PTHR47031">
    <property type="entry name" value="SAP DNA-BINDING DOMAIN-CONTAINING PROTEIN"/>
    <property type="match status" value="1"/>
</dbReference>
<dbReference type="InterPro" id="IPR036361">
    <property type="entry name" value="SAP_dom_sf"/>
</dbReference>
<feature type="compositionally biased region" description="Pro residues" evidence="1">
    <location>
        <begin position="570"/>
        <end position="582"/>
    </location>
</feature>
<dbReference type="InterPro" id="IPR003034">
    <property type="entry name" value="SAP_dom"/>
</dbReference>
<feature type="compositionally biased region" description="Low complexity" evidence="1">
    <location>
        <begin position="175"/>
        <end position="202"/>
    </location>
</feature>
<dbReference type="AlphaFoldDB" id="A0AAI8VSX5"/>
<dbReference type="CDD" id="cd12432">
    <property type="entry name" value="RRM_ACINU"/>
    <property type="match status" value="1"/>
</dbReference>
<dbReference type="PANTHER" id="PTHR47031:SF3">
    <property type="entry name" value="SAP DOMAIN-CONTAINING PROTEIN"/>
    <property type="match status" value="1"/>
</dbReference>
<evidence type="ECO:0000313" key="4">
    <source>
        <dbReference type="Proteomes" id="UP001295740"/>
    </source>
</evidence>
<dbReference type="Proteomes" id="UP001295740">
    <property type="component" value="Unassembled WGS sequence"/>
</dbReference>
<feature type="compositionally biased region" description="Basic and acidic residues" evidence="1">
    <location>
        <begin position="340"/>
        <end position="359"/>
    </location>
</feature>
<comment type="caution">
    <text evidence="3">The sequence shown here is derived from an EMBL/GenBank/DDBJ whole genome shotgun (WGS) entry which is preliminary data.</text>
</comment>
<feature type="compositionally biased region" description="Polar residues" evidence="1">
    <location>
        <begin position="216"/>
        <end position="234"/>
    </location>
</feature>
<feature type="domain" description="SAP" evidence="2">
    <location>
        <begin position="112"/>
        <end position="146"/>
    </location>
</feature>
<protein>
    <submittedName>
        <fullName evidence="3">Uu.00g016450.m01.CDS01</fullName>
    </submittedName>
</protein>
<evidence type="ECO:0000259" key="2">
    <source>
        <dbReference type="PROSITE" id="PS50800"/>
    </source>
</evidence>
<dbReference type="PROSITE" id="PS50800">
    <property type="entry name" value="SAP"/>
    <property type="match status" value="1"/>
</dbReference>
<gene>
    <name evidence="3" type="ORF">KHLLAP_LOCUS13994</name>
</gene>
<accession>A0AAI8VSX5</accession>
<dbReference type="InterPro" id="IPR034257">
    <property type="entry name" value="Acinus_RRM"/>
</dbReference>
<organism evidence="3 4">
    <name type="scientific">Anthostomella pinea</name>
    <dbReference type="NCBI Taxonomy" id="933095"/>
    <lineage>
        <taxon>Eukaryota</taxon>
        <taxon>Fungi</taxon>
        <taxon>Dikarya</taxon>
        <taxon>Ascomycota</taxon>
        <taxon>Pezizomycotina</taxon>
        <taxon>Sordariomycetes</taxon>
        <taxon>Xylariomycetidae</taxon>
        <taxon>Xylariales</taxon>
        <taxon>Xylariaceae</taxon>
        <taxon>Anthostomella</taxon>
    </lineage>
</organism>
<feature type="region of interest" description="Disordered" evidence="1">
    <location>
        <begin position="143"/>
        <end position="434"/>
    </location>
</feature>
<feature type="region of interest" description="Disordered" evidence="1">
    <location>
        <begin position="564"/>
        <end position="611"/>
    </location>
</feature>
<feature type="compositionally biased region" description="Basic and acidic residues" evidence="1">
    <location>
        <begin position="290"/>
        <end position="305"/>
    </location>
</feature>
<keyword evidence="4" id="KW-1185">Reference proteome</keyword>
<feature type="compositionally biased region" description="Basic and acidic residues" evidence="1">
    <location>
        <begin position="263"/>
        <end position="277"/>
    </location>
</feature>
<feature type="compositionally biased region" description="Basic and acidic residues" evidence="1">
    <location>
        <begin position="313"/>
        <end position="325"/>
    </location>
</feature>
<reference evidence="3" key="1">
    <citation type="submission" date="2023-10" db="EMBL/GenBank/DDBJ databases">
        <authorList>
            <person name="Hackl T."/>
        </authorList>
    </citation>
    <scope>NUCLEOTIDE SEQUENCE</scope>
</reference>
<dbReference type="SUPFAM" id="SSF68906">
    <property type="entry name" value="SAP domain"/>
    <property type="match status" value="1"/>
</dbReference>
<evidence type="ECO:0000313" key="3">
    <source>
        <dbReference type="EMBL" id="CAJ2513526.1"/>
    </source>
</evidence>
<evidence type="ECO:0000256" key="1">
    <source>
        <dbReference type="SAM" id="MobiDB-lite"/>
    </source>
</evidence>
<dbReference type="Gene3D" id="1.10.720.30">
    <property type="entry name" value="SAP domain"/>
    <property type="match status" value="1"/>
</dbReference>
<name>A0AAI8VSX5_9PEZI</name>
<proteinExistence type="predicted"/>
<sequence>MRHIRDDIKLIVVGALLPTSYREENEDCYSYNYTRIFSLLLYLTSATLAHNTIHYSIASLPSETTSESLLLNLSLASLASLLASPLALHSSNAHEIATLDVTLELDTMATEYSKLKVVDLKAELKRLGLPQNGLKAELVARLEEATTSDSAPPEPQEPVAAENTGAVSDDAQPSEAPEAPEVPEAAKAVEPTEPETELAPPQESEPTPAPIIAQDDPSTAPSQAQAAIVTSPSDATPLRPTEVVQDSQKRKRRSVSPPPSAEDVARKRPKQEDKEIEVVPGEGSAGVESNDPKPEITQEFQRIEAADTEMGDAESKEVAEPEKGEGGPQIGTVDVEMEEDAKNGRIAELEPDQNDKERVATAAAAAPTHNGFASADHALNDSEPGTHNGFTSADHALNDSESGAYDRSPTNKSMPREPTPNTYPADRERDVGPSIHPATSALYIKNFMRPLRPQAVKDHLLELATPADRPIDDTTITHFYLDTIRTHVFVVFNSISAASRVRTSLHERIWPLETTRKPLWVDFVPPERFDDWVHTEESPTDRRGSNNRYEVVYDDDREGNVTARLEECDSPPPATKQTPLPPATQSERKMSIPTGPSRFSGIENAPTGPRNRGVAVHPSGMERLDPSSLSTRAYPVISFQPVPEELARRRLAAIAAAKAPDHERQVGKDYKRYFFEGGDLLVDRGPEIFLDVRWPAELLVALLALLVLLAEVFAVVPDLCPHLTAFPEVAIDSDLPTPQFPHTMIDHDMEPTEEAADETTEAVAVTEMETGVYQEALGALGE</sequence>
<dbReference type="SMART" id="SM00513">
    <property type="entry name" value="SAP"/>
    <property type="match status" value="1"/>
</dbReference>
<dbReference type="EMBL" id="CAUWAG010000020">
    <property type="protein sequence ID" value="CAJ2513526.1"/>
    <property type="molecule type" value="Genomic_DNA"/>
</dbReference>
<dbReference type="Pfam" id="PF02037">
    <property type="entry name" value="SAP"/>
    <property type="match status" value="1"/>
</dbReference>